<dbReference type="EMBL" id="CAFBLW010000034">
    <property type="protein sequence ID" value="CAB4875142.1"/>
    <property type="molecule type" value="Genomic_DNA"/>
</dbReference>
<dbReference type="SUPFAM" id="SSF51182">
    <property type="entry name" value="RmlC-like cupins"/>
    <property type="match status" value="1"/>
</dbReference>
<dbReference type="Gene3D" id="2.60.120.10">
    <property type="entry name" value="Jelly Rolls"/>
    <property type="match status" value="2"/>
</dbReference>
<reference evidence="3" key="1">
    <citation type="submission" date="2020-05" db="EMBL/GenBank/DDBJ databases">
        <authorList>
            <person name="Chiriac C."/>
            <person name="Salcher M."/>
            <person name="Ghai R."/>
            <person name="Kavagutti S V."/>
        </authorList>
    </citation>
    <scope>NUCLEOTIDE SEQUENCE</scope>
</reference>
<keyword evidence="1" id="KW-0479">Metal-binding</keyword>
<evidence type="ECO:0000313" key="3">
    <source>
        <dbReference type="EMBL" id="CAB4875142.1"/>
    </source>
</evidence>
<sequence length="344" mass="37054">MTQNSPMPSKLPSNQFDHFYRGGTRIGALRNGPGGPKRPEEWIASVTTRFGEKTQGLSKLNDGKYLKDAIAENPEAWLGAEHVRECGLSTEILIKLLDPEQRLPVHYHPNKAFAKQHLGLDHGKTEAWIILEAPAGAGVGLGFKEAQNKARVLDLISKEDSATFLSSLRRSEVSVGDAVLVPAGVAHSIDVGIFVLELQEPTDLSALLEWEGFAVDGPKDGHLGLGFETVTDSLRLDPLSDSEFESLIKRNVFSGGERRSVLPLKADGYFRADLLPGNGSVEAGFGCILVLEGKGKITFQNAPEMEIQRGDAVVIPFAAGSYTVEGAIGIVCRPPKPELAKVAP</sequence>
<protein>
    <submittedName>
        <fullName evidence="3">Unannotated protein</fullName>
    </submittedName>
</protein>
<dbReference type="PANTHER" id="PTHR42742:SF3">
    <property type="entry name" value="FRUCTOKINASE"/>
    <property type="match status" value="1"/>
</dbReference>
<dbReference type="PANTHER" id="PTHR42742">
    <property type="entry name" value="TRANSCRIPTIONAL REPRESSOR MPRA"/>
    <property type="match status" value="1"/>
</dbReference>
<keyword evidence="2" id="KW-0862">Zinc</keyword>
<evidence type="ECO:0000256" key="2">
    <source>
        <dbReference type="ARBA" id="ARBA00022833"/>
    </source>
</evidence>
<evidence type="ECO:0000256" key="1">
    <source>
        <dbReference type="ARBA" id="ARBA00022723"/>
    </source>
</evidence>
<organism evidence="3">
    <name type="scientific">freshwater metagenome</name>
    <dbReference type="NCBI Taxonomy" id="449393"/>
    <lineage>
        <taxon>unclassified sequences</taxon>
        <taxon>metagenomes</taxon>
        <taxon>ecological metagenomes</taxon>
    </lineage>
</organism>
<accession>A0A6J7DW40</accession>
<dbReference type="InterPro" id="IPR051804">
    <property type="entry name" value="Carb_Metab_Reg_Kinase/Isom"/>
</dbReference>
<proteinExistence type="predicted"/>
<gene>
    <name evidence="3" type="ORF">UFOPK3461_00560</name>
</gene>
<dbReference type="CDD" id="cd07010">
    <property type="entry name" value="cupin_PMI_type_I_N_bac"/>
    <property type="match status" value="1"/>
</dbReference>
<dbReference type="InterPro" id="IPR014710">
    <property type="entry name" value="RmlC-like_jellyroll"/>
</dbReference>
<dbReference type="GO" id="GO:0046872">
    <property type="term" value="F:metal ion binding"/>
    <property type="evidence" value="ECO:0007669"/>
    <property type="project" value="UniProtKB-KW"/>
</dbReference>
<dbReference type="AlphaFoldDB" id="A0A6J7DW40"/>
<dbReference type="InterPro" id="IPR011051">
    <property type="entry name" value="RmlC_Cupin_sf"/>
</dbReference>
<name>A0A6J7DW40_9ZZZZ</name>